<organism evidence="4">
    <name type="scientific">mine drainage metagenome</name>
    <dbReference type="NCBI Taxonomy" id="410659"/>
    <lineage>
        <taxon>unclassified sequences</taxon>
        <taxon>metagenomes</taxon>
        <taxon>ecological metagenomes</taxon>
    </lineage>
</organism>
<feature type="domain" description="DUF4213" evidence="3">
    <location>
        <begin position="194"/>
        <end position="273"/>
    </location>
</feature>
<dbReference type="Gene3D" id="3.30.390.100">
    <property type="match status" value="1"/>
</dbReference>
<dbReference type="Pfam" id="PF04016">
    <property type="entry name" value="DUF364"/>
    <property type="match status" value="1"/>
</dbReference>
<dbReference type="Pfam" id="PF13938">
    <property type="entry name" value="DUF4213"/>
    <property type="match status" value="1"/>
</dbReference>
<evidence type="ECO:0000256" key="1">
    <source>
        <dbReference type="SAM" id="MobiDB-lite"/>
    </source>
</evidence>
<accession>A0A1J5RCI8</accession>
<dbReference type="Pfam" id="PF10649">
    <property type="entry name" value="DUF2478"/>
    <property type="match status" value="1"/>
</dbReference>
<evidence type="ECO:0000259" key="3">
    <source>
        <dbReference type="Pfam" id="PF13938"/>
    </source>
</evidence>
<name>A0A1J5RCI8_9ZZZZ</name>
<dbReference type="SUPFAM" id="SSF159713">
    <property type="entry name" value="Dhaf3308-like"/>
    <property type="match status" value="1"/>
</dbReference>
<dbReference type="AlphaFoldDB" id="A0A1J5RCI8"/>
<feature type="region of interest" description="Disordered" evidence="1">
    <location>
        <begin position="1"/>
        <end position="24"/>
    </location>
</feature>
<proteinExistence type="predicted"/>
<comment type="caution">
    <text evidence="4">The sequence shown here is derived from an EMBL/GenBank/DDBJ whole genome shotgun (WGS) entry which is preliminary data.</text>
</comment>
<sequence length="422" mass="44576">MIRTPPPSPRALGALSTTPAKAPPLLEPAQAPWIRPGAVVHQPEAAVDDLLTAFAHEIRQRGFQVAGYVQRNHPQADLGQDGPEPVELTDLASGRVMTVPRGDSRAMAAAVGSLRGAMRDEADLVVIGRFSAFRKAASAMTAAMSDGITRGMPVLTSIGSPCVEKWQAFAGAGAALLPPDAAALWQWWGPDRLYRDLALGVADDEVWRVACGPRWLMVQGPHGTGLAYLPGGPKDPHGRLRRAERMSLGQLAGLSRSWDPLEMALGIAAINAHYNRPAPDLRLDNGARALAGQAGRVVVIGAFPGLSEIFPTPLVIEAAPRHGEYPTIAMDSLLPGCAVAVVTSSTLINRTLPRVLRLAQGARVALIGAATPLTPRLFAYGVEVAGGLLVEQPDALAAAIRAGAPPRDFARFGRWVHRRAGP</sequence>
<feature type="domain" description="Putative heavy-metal chelation" evidence="2">
    <location>
        <begin position="292"/>
        <end position="416"/>
    </location>
</feature>
<evidence type="ECO:0000313" key="4">
    <source>
        <dbReference type="EMBL" id="OIQ93806.1"/>
    </source>
</evidence>
<evidence type="ECO:0008006" key="5">
    <source>
        <dbReference type="Google" id="ProtNLM"/>
    </source>
</evidence>
<dbReference type="EMBL" id="MLJW01000199">
    <property type="protein sequence ID" value="OIQ93806.1"/>
    <property type="molecule type" value="Genomic_DNA"/>
</dbReference>
<reference evidence="4" key="1">
    <citation type="submission" date="2016-10" db="EMBL/GenBank/DDBJ databases">
        <title>Sequence of Gallionella enrichment culture.</title>
        <authorList>
            <person name="Poehlein A."/>
            <person name="Muehling M."/>
            <person name="Daniel R."/>
        </authorList>
    </citation>
    <scope>NUCLEOTIDE SEQUENCE</scope>
</reference>
<dbReference type="InterPro" id="IPR025251">
    <property type="entry name" value="DUF4213"/>
</dbReference>
<gene>
    <name evidence="4" type="ORF">GALL_241890</name>
</gene>
<protein>
    <recommendedName>
        <fullName evidence="5">Heavy-metal chelation domain-containing protein</fullName>
    </recommendedName>
</protein>
<dbReference type="Gene3D" id="3.40.50.11590">
    <property type="match status" value="1"/>
</dbReference>
<evidence type="ECO:0000259" key="2">
    <source>
        <dbReference type="Pfam" id="PF04016"/>
    </source>
</evidence>
<dbReference type="InterPro" id="IPR018912">
    <property type="entry name" value="DUF2478"/>
</dbReference>
<dbReference type="InterPro" id="IPR007161">
    <property type="entry name" value="DUF364"/>
</dbReference>